<dbReference type="EMBL" id="OU015584">
    <property type="protein sequence ID" value="CAG5082876.1"/>
    <property type="molecule type" value="Genomic_DNA"/>
</dbReference>
<sequence length="473" mass="54343">MKTIERIVPETFDAQNHWYEKSLNATIHPMVSYFLNLSKERIINRYCHLNPTVQRDYLQSILDYKPKYYLLSGADLLHVTTEKGVRQMVIIENNSCPSGQKSMPLLDEFNEQGGYKTFMEQTIQPLLKKNFKHDIAVVYDKNYMEASGYAHALADLTKKEVHLVPFYNNQNNDHIRLEDEYLEISTGEGWKRLSLVFRYLTQKPWNRLPIKSKTIIVNPTIVCLAGGRNKLMASKAYAQFNEELRENHLEIRTPKTIWDVEKIEIPGIVKSMGGKAVVKNPYSNAGQGVYTIVNEQELDEFMAQDFDYDKFIVQSLVGNYNWSSTTSSGRFYHVGTVPNKKGNSYVLDFRMMIHATPGGYRPISIYSRRAKAPLKDTLEDGRSSWDVLGTNLSVKKGENEWGSDTNRLLLMERKEFNQLGIGLDDLIEAYIQTVLSSIAIDKMAIQLIGTRGNLKRKLFRSLNDDDSLIHEIL</sequence>
<evidence type="ECO:0000313" key="2">
    <source>
        <dbReference type="Proteomes" id="UP000683507"/>
    </source>
</evidence>
<protein>
    <submittedName>
        <fullName evidence="1">Uncharacterized protein</fullName>
    </submittedName>
</protein>
<proteinExistence type="predicted"/>
<organism evidence="1 2">
    <name type="scientific">Parvicella tangerina</name>
    <dbReference type="NCBI Taxonomy" id="2829795"/>
    <lineage>
        <taxon>Bacteria</taxon>
        <taxon>Pseudomonadati</taxon>
        <taxon>Bacteroidota</taxon>
        <taxon>Flavobacteriia</taxon>
        <taxon>Flavobacteriales</taxon>
        <taxon>Parvicellaceae</taxon>
        <taxon>Parvicella</taxon>
    </lineage>
</organism>
<dbReference type="KEGG" id="ptan:CRYO30217_02032"/>
<gene>
    <name evidence="1" type="ORF">CRYO30217_02032</name>
</gene>
<keyword evidence="2" id="KW-1185">Reference proteome</keyword>
<dbReference type="AlphaFoldDB" id="A0A916JNV2"/>
<name>A0A916JNV2_9FLAO</name>
<evidence type="ECO:0000313" key="1">
    <source>
        <dbReference type="EMBL" id="CAG5082876.1"/>
    </source>
</evidence>
<reference evidence="1" key="1">
    <citation type="submission" date="2021-04" db="EMBL/GenBank/DDBJ databases">
        <authorList>
            <person name="Rodrigo-Torres L."/>
            <person name="Arahal R. D."/>
            <person name="Lucena T."/>
        </authorList>
    </citation>
    <scope>NUCLEOTIDE SEQUENCE</scope>
    <source>
        <strain evidence="1">AS29M-1</strain>
    </source>
</reference>
<accession>A0A916JNV2</accession>
<dbReference type="SUPFAM" id="SSF56059">
    <property type="entry name" value="Glutathione synthetase ATP-binding domain-like"/>
    <property type="match status" value="1"/>
</dbReference>
<dbReference type="RefSeq" id="WP_258542235.1">
    <property type="nucleotide sequence ID" value="NZ_OU015584.1"/>
</dbReference>
<dbReference type="Proteomes" id="UP000683507">
    <property type="component" value="Chromosome"/>
</dbReference>